<evidence type="ECO:0000256" key="1">
    <source>
        <dbReference type="SAM" id="MobiDB-lite"/>
    </source>
</evidence>
<dbReference type="Proteomes" id="UP000030136">
    <property type="component" value="Unassembled WGS sequence"/>
</dbReference>
<organism evidence="2 3">
    <name type="scientific">Porphyromonas crevioricanis</name>
    <dbReference type="NCBI Taxonomy" id="393921"/>
    <lineage>
        <taxon>Bacteria</taxon>
        <taxon>Pseudomonadati</taxon>
        <taxon>Bacteroidota</taxon>
        <taxon>Bacteroidia</taxon>
        <taxon>Bacteroidales</taxon>
        <taxon>Porphyromonadaceae</taxon>
        <taxon>Porphyromonas</taxon>
    </lineage>
</organism>
<protein>
    <submittedName>
        <fullName evidence="2">Uncharacterized protein</fullName>
    </submittedName>
</protein>
<evidence type="ECO:0000313" key="2">
    <source>
        <dbReference type="EMBL" id="KGN93217.1"/>
    </source>
</evidence>
<feature type="compositionally biased region" description="Polar residues" evidence="1">
    <location>
        <begin position="18"/>
        <end position="28"/>
    </location>
</feature>
<accession>A0AB34PG14</accession>
<comment type="caution">
    <text evidence="2">The sequence shown here is derived from an EMBL/GenBank/DDBJ whole genome shotgun (WGS) entry which is preliminary data.</text>
</comment>
<feature type="compositionally biased region" description="Polar residues" evidence="1">
    <location>
        <begin position="1"/>
        <end position="10"/>
    </location>
</feature>
<proteinExistence type="predicted"/>
<gene>
    <name evidence="2" type="ORF">HQ38_09460</name>
</gene>
<sequence>MLAKGDSSQPQKRERKQGQNIPDSSIKSTLGEKHKNTYTNIIIQIRHSYRTQISSKKSNKK</sequence>
<reference evidence="2 3" key="1">
    <citation type="submission" date="2014-08" db="EMBL/GenBank/DDBJ databases">
        <title>Porphyromonas crevioricanis strain:COT-253_OH1447 Genome sequencing.</title>
        <authorList>
            <person name="Wallis C."/>
            <person name="Deusch O."/>
            <person name="O'Flynn C."/>
            <person name="Davis I."/>
            <person name="Jospin G."/>
            <person name="Darling A.E."/>
            <person name="Coil D.A."/>
            <person name="Alexiev A."/>
            <person name="Horsfall A."/>
            <person name="Kirkwood N."/>
            <person name="Harris S."/>
            <person name="Eisen J.A."/>
        </authorList>
    </citation>
    <scope>NUCLEOTIDE SEQUENCE [LARGE SCALE GENOMIC DNA]</scope>
    <source>
        <strain evidence="3">COT-253 OH1447</strain>
    </source>
</reference>
<dbReference type="AlphaFoldDB" id="A0AB34PG14"/>
<feature type="region of interest" description="Disordered" evidence="1">
    <location>
        <begin position="1"/>
        <end position="35"/>
    </location>
</feature>
<name>A0AB34PG14_9PORP</name>
<dbReference type="EMBL" id="JQJC01000028">
    <property type="protein sequence ID" value="KGN93217.1"/>
    <property type="molecule type" value="Genomic_DNA"/>
</dbReference>
<evidence type="ECO:0000313" key="3">
    <source>
        <dbReference type="Proteomes" id="UP000030136"/>
    </source>
</evidence>